<sequence>MNVEELIDDWDSIRQGYFLGEDDETLLACVEELQAVAALSAVASDPAVAHSAGDHETHPYDSEFSGNFGAGFARSAATAIGPRPGED</sequence>
<gene>
    <name evidence="1" type="ORF">GCM10017771_48440</name>
</gene>
<organism evidence="1 2">
    <name type="scientific">Streptomyces capitiformicae</name>
    <dbReference type="NCBI Taxonomy" id="2014920"/>
    <lineage>
        <taxon>Bacteria</taxon>
        <taxon>Bacillati</taxon>
        <taxon>Actinomycetota</taxon>
        <taxon>Actinomycetes</taxon>
        <taxon>Kitasatosporales</taxon>
        <taxon>Streptomycetaceae</taxon>
        <taxon>Streptomyces</taxon>
    </lineage>
</organism>
<dbReference type="Proteomes" id="UP000603227">
    <property type="component" value="Unassembled WGS sequence"/>
</dbReference>
<comment type="caution">
    <text evidence="1">The sequence shown here is derived from an EMBL/GenBank/DDBJ whole genome shotgun (WGS) entry which is preliminary data.</text>
</comment>
<name>A0A919DBJ6_9ACTN</name>
<reference evidence="1" key="1">
    <citation type="journal article" date="2014" name="Int. J. Syst. Evol. Microbiol.">
        <title>Complete genome sequence of Corynebacterium casei LMG S-19264T (=DSM 44701T), isolated from a smear-ripened cheese.</title>
        <authorList>
            <consortium name="US DOE Joint Genome Institute (JGI-PGF)"/>
            <person name="Walter F."/>
            <person name="Albersmeier A."/>
            <person name="Kalinowski J."/>
            <person name="Ruckert C."/>
        </authorList>
    </citation>
    <scope>NUCLEOTIDE SEQUENCE</scope>
    <source>
        <strain evidence="1">CGMCC 4.7403</strain>
    </source>
</reference>
<proteinExistence type="predicted"/>
<keyword evidence="2" id="KW-1185">Reference proteome</keyword>
<evidence type="ECO:0000313" key="1">
    <source>
        <dbReference type="EMBL" id="GHE31905.1"/>
    </source>
</evidence>
<dbReference type="AlphaFoldDB" id="A0A919DBJ6"/>
<dbReference type="EMBL" id="BNAT01000017">
    <property type="protein sequence ID" value="GHE31905.1"/>
    <property type="molecule type" value="Genomic_DNA"/>
</dbReference>
<reference evidence="1" key="2">
    <citation type="submission" date="2020-09" db="EMBL/GenBank/DDBJ databases">
        <authorList>
            <person name="Sun Q."/>
            <person name="Zhou Y."/>
        </authorList>
    </citation>
    <scope>NUCLEOTIDE SEQUENCE</scope>
    <source>
        <strain evidence="1">CGMCC 4.7403</strain>
    </source>
</reference>
<accession>A0A919DBJ6</accession>
<protein>
    <submittedName>
        <fullName evidence="1">Uncharacterized protein</fullName>
    </submittedName>
</protein>
<evidence type="ECO:0000313" key="2">
    <source>
        <dbReference type="Proteomes" id="UP000603227"/>
    </source>
</evidence>